<feature type="coiled-coil region" evidence="2">
    <location>
        <begin position="162"/>
        <end position="207"/>
    </location>
</feature>
<evidence type="ECO:0000259" key="5">
    <source>
        <dbReference type="Pfam" id="PF25917"/>
    </source>
</evidence>
<dbReference type="PANTHER" id="PTHR30469">
    <property type="entry name" value="MULTIDRUG RESISTANCE PROTEIN MDTA"/>
    <property type="match status" value="1"/>
</dbReference>
<evidence type="ECO:0000313" key="8">
    <source>
        <dbReference type="Proteomes" id="UP000660861"/>
    </source>
</evidence>
<dbReference type="Pfam" id="PF25917">
    <property type="entry name" value="BSH_RND"/>
    <property type="match status" value="1"/>
</dbReference>
<dbReference type="PANTHER" id="PTHR30469:SF15">
    <property type="entry name" value="HLYD FAMILY OF SECRETION PROTEINS"/>
    <property type="match status" value="1"/>
</dbReference>
<feature type="transmembrane region" description="Helical" evidence="4">
    <location>
        <begin position="15"/>
        <end position="35"/>
    </location>
</feature>
<dbReference type="RefSeq" id="WP_262396586.1">
    <property type="nucleotide sequence ID" value="NZ_JACRTC010000001.1"/>
</dbReference>
<keyword evidence="2" id="KW-0175">Coiled coil</keyword>
<evidence type="ECO:0000256" key="3">
    <source>
        <dbReference type="SAM" id="MobiDB-lite"/>
    </source>
</evidence>
<evidence type="ECO:0000256" key="2">
    <source>
        <dbReference type="SAM" id="Coils"/>
    </source>
</evidence>
<feature type="domain" description="YknX-like C-terminal permuted SH3-like" evidence="6">
    <location>
        <begin position="460"/>
        <end position="528"/>
    </location>
</feature>
<dbReference type="Gene3D" id="1.10.287.470">
    <property type="entry name" value="Helix hairpin bin"/>
    <property type="match status" value="2"/>
</dbReference>
<evidence type="ECO:0000256" key="1">
    <source>
        <dbReference type="ARBA" id="ARBA00009477"/>
    </source>
</evidence>
<comment type="similarity">
    <text evidence="1">Belongs to the membrane fusion protein (MFP) (TC 8.A.1) family.</text>
</comment>
<organism evidence="7 8">
    <name type="scientific">Zongyangia hominis</name>
    <dbReference type="NCBI Taxonomy" id="2763677"/>
    <lineage>
        <taxon>Bacteria</taxon>
        <taxon>Bacillati</taxon>
        <taxon>Bacillota</taxon>
        <taxon>Clostridia</taxon>
        <taxon>Eubacteriales</taxon>
        <taxon>Oscillospiraceae</taxon>
        <taxon>Zongyangia</taxon>
    </lineage>
</organism>
<evidence type="ECO:0000313" key="7">
    <source>
        <dbReference type="EMBL" id="MBC8569488.1"/>
    </source>
</evidence>
<dbReference type="SUPFAM" id="SSF111369">
    <property type="entry name" value="HlyD-like secretion proteins"/>
    <property type="match status" value="2"/>
</dbReference>
<dbReference type="Pfam" id="PF25989">
    <property type="entry name" value="YknX_C"/>
    <property type="match status" value="1"/>
</dbReference>
<comment type="caution">
    <text evidence="7">The sequence shown here is derived from an EMBL/GenBank/DDBJ whole genome shotgun (WGS) entry which is preliminary data.</text>
</comment>
<feature type="domain" description="Multidrug resistance protein MdtA-like barrel-sandwich hybrid" evidence="5">
    <location>
        <begin position="75"/>
        <end position="368"/>
    </location>
</feature>
<proteinExistence type="inferred from homology"/>
<dbReference type="InterPro" id="IPR058625">
    <property type="entry name" value="MdtA-like_BSH"/>
</dbReference>
<protein>
    <submittedName>
        <fullName evidence="7">Efflux RND transporter periplasmic adaptor subunit</fullName>
    </submittedName>
</protein>
<keyword evidence="8" id="KW-1185">Reference proteome</keyword>
<dbReference type="Gene3D" id="2.40.420.20">
    <property type="match status" value="1"/>
</dbReference>
<dbReference type="GO" id="GO:1990281">
    <property type="term" value="C:efflux pump complex"/>
    <property type="evidence" value="ECO:0007669"/>
    <property type="project" value="TreeGrafter"/>
</dbReference>
<keyword evidence="4" id="KW-1133">Transmembrane helix</keyword>
<dbReference type="Gene3D" id="2.40.30.170">
    <property type="match status" value="1"/>
</dbReference>
<dbReference type="Proteomes" id="UP000660861">
    <property type="component" value="Unassembled WGS sequence"/>
</dbReference>
<dbReference type="InterPro" id="IPR006143">
    <property type="entry name" value="RND_pump_MFP"/>
</dbReference>
<dbReference type="EMBL" id="JACRTC010000001">
    <property type="protein sequence ID" value="MBC8569488.1"/>
    <property type="molecule type" value="Genomic_DNA"/>
</dbReference>
<dbReference type="AlphaFoldDB" id="A0A926E950"/>
<gene>
    <name evidence="7" type="ORF">H8709_01405</name>
</gene>
<evidence type="ECO:0000259" key="6">
    <source>
        <dbReference type="Pfam" id="PF25989"/>
    </source>
</evidence>
<dbReference type="Gene3D" id="2.40.50.100">
    <property type="match status" value="2"/>
</dbReference>
<accession>A0A926E950</accession>
<keyword evidence="4" id="KW-0812">Transmembrane</keyword>
<feature type="region of interest" description="Disordered" evidence="3">
    <location>
        <begin position="212"/>
        <end position="239"/>
    </location>
</feature>
<evidence type="ECO:0000256" key="4">
    <source>
        <dbReference type="SAM" id="Phobius"/>
    </source>
</evidence>
<dbReference type="InterPro" id="IPR058637">
    <property type="entry name" value="YknX-like_C"/>
</dbReference>
<keyword evidence="4" id="KW-0472">Membrane</keyword>
<reference evidence="7" key="1">
    <citation type="submission" date="2020-08" db="EMBL/GenBank/DDBJ databases">
        <title>Genome public.</title>
        <authorList>
            <person name="Liu C."/>
            <person name="Sun Q."/>
        </authorList>
    </citation>
    <scope>NUCLEOTIDE SEQUENCE</scope>
    <source>
        <strain evidence="7">NSJ-54</strain>
    </source>
</reference>
<dbReference type="NCBIfam" id="TIGR01730">
    <property type="entry name" value="RND_mfp"/>
    <property type="match status" value="1"/>
</dbReference>
<sequence length="535" mass="56751">MEQDKKKPRNTKRMLWIAAAAVVLVIGGAIVLRLVGQKPAEVVDNTQVLVETQKVSTGDISLSTDFIGKVAPDESVNIFPKATGEVLATYFEVGDTVKKGDLLFEINPEDALLQFNISKASYDVAVANVNRTLGSGLDATILQSQSGYDQAKLAYNNALSGLDDLNDQAGSQLSKLADAKKQTATAVAQTKSELQKLESTLNTALEAYIAMGYDPDEPPTLPDTSAPDESGSDSEPSSDYEAACKLWEQICAVREGIDATQTAYQKALEAQKAAEEAYQQASDGFDVNVKKLEQALDAASLSLDTASKSYDITMEKAVPETKESAAAALEQAKASYEAAEKQLGYTKVYAPIDGVIEQKNVKPLGMVSTQAPSYVISNKEIMVVTFNASAAAVQGMDAGDAVTVEAGGKTYQGVIVEVASMVDAQSGLFPVKARIEGDGASLLTGLSVKLTAATSKAKNALMVPLSAVYYENNEPYVYLLSNGIAVKTFITTGISNEENIQVLAGVPKDAQLISTWHPNLKDGVQVTVKSAEGEQ</sequence>
<feature type="coiled-coil region" evidence="2">
    <location>
        <begin position="289"/>
        <end position="342"/>
    </location>
</feature>
<name>A0A926E950_9FIRM</name>
<dbReference type="GO" id="GO:0015562">
    <property type="term" value="F:efflux transmembrane transporter activity"/>
    <property type="evidence" value="ECO:0007669"/>
    <property type="project" value="TreeGrafter"/>
</dbReference>